<organism evidence="2 3">
    <name type="scientific">Symbiodinium microadriaticum</name>
    <name type="common">Dinoflagellate</name>
    <name type="synonym">Zooxanthella microadriatica</name>
    <dbReference type="NCBI Taxonomy" id="2951"/>
    <lineage>
        <taxon>Eukaryota</taxon>
        <taxon>Sar</taxon>
        <taxon>Alveolata</taxon>
        <taxon>Dinophyceae</taxon>
        <taxon>Suessiales</taxon>
        <taxon>Symbiodiniaceae</taxon>
        <taxon>Symbiodinium</taxon>
    </lineage>
</organism>
<dbReference type="AlphaFoldDB" id="A0A1Q9BTM0"/>
<proteinExistence type="predicted"/>
<gene>
    <name evidence="2" type="ORF">AK812_SmicGene46554</name>
</gene>
<accession>A0A1Q9BTM0</accession>
<reference evidence="2 3" key="1">
    <citation type="submission" date="2016-02" db="EMBL/GenBank/DDBJ databases">
        <title>Genome analysis of coral dinoflagellate symbionts highlights evolutionary adaptations to a symbiotic lifestyle.</title>
        <authorList>
            <person name="Aranda M."/>
            <person name="Li Y."/>
            <person name="Liew Y.J."/>
            <person name="Baumgarten S."/>
            <person name="Simakov O."/>
            <person name="Wilson M."/>
            <person name="Piel J."/>
            <person name="Ashoor H."/>
            <person name="Bougouffa S."/>
            <person name="Bajic V.B."/>
            <person name="Ryu T."/>
            <person name="Ravasi T."/>
            <person name="Bayer T."/>
            <person name="Micklem G."/>
            <person name="Kim H."/>
            <person name="Bhak J."/>
            <person name="Lajeunesse T.C."/>
            <person name="Voolstra C.R."/>
        </authorList>
    </citation>
    <scope>NUCLEOTIDE SEQUENCE [LARGE SCALE GENOMIC DNA]</scope>
    <source>
        <strain evidence="2 3">CCMP2467</strain>
    </source>
</reference>
<sequence length="336" mass="35792">MSLAGREKEIEGEKAKADERERQLRILDTPLFETTVISDDEDSAGEPSKAAVGRPEPAETAVDPQPAETAVDPQPAETAVDPEPAETAELAVIDLDGESPAEIAGADLPGESIAEMEALACAPLPGLIESLDEIEACQEMIEACSEEPEVIAIEDEVPAAPKRTAEDMEADGSYKYPVPLPVPSMDAILEKAAVADAPVYGAQGQDGGAAKKRRKVPKDRVDAKVAKGDPKAVPGMAAAELAEEDLSGLTRQELIEKHGAFEPPVHVTTNHVYSNTYHNFAKKGLEGMQLRAKARQSTGIFKQHRLCLPALVTSFRAKHAPRKPAAEEEEDGPAKS</sequence>
<dbReference type="EMBL" id="LSRX01004364">
    <property type="protein sequence ID" value="OLP74027.1"/>
    <property type="molecule type" value="Genomic_DNA"/>
</dbReference>
<keyword evidence="3" id="KW-1185">Reference proteome</keyword>
<protein>
    <submittedName>
        <fullName evidence="2">Uncharacterized protein</fullName>
    </submittedName>
</protein>
<evidence type="ECO:0000256" key="1">
    <source>
        <dbReference type="SAM" id="MobiDB-lite"/>
    </source>
</evidence>
<feature type="region of interest" description="Disordered" evidence="1">
    <location>
        <begin position="317"/>
        <end position="336"/>
    </location>
</feature>
<dbReference type="OrthoDB" id="424726at2759"/>
<name>A0A1Q9BTM0_SYMMI</name>
<feature type="region of interest" description="Disordered" evidence="1">
    <location>
        <begin position="201"/>
        <end position="220"/>
    </location>
</feature>
<dbReference type="Proteomes" id="UP000186817">
    <property type="component" value="Unassembled WGS sequence"/>
</dbReference>
<comment type="caution">
    <text evidence="2">The sequence shown here is derived from an EMBL/GenBank/DDBJ whole genome shotgun (WGS) entry which is preliminary data.</text>
</comment>
<feature type="compositionally biased region" description="Basic and acidic residues" evidence="1">
    <location>
        <begin position="1"/>
        <end position="25"/>
    </location>
</feature>
<feature type="compositionally biased region" description="Acidic residues" evidence="1">
    <location>
        <begin position="327"/>
        <end position="336"/>
    </location>
</feature>
<evidence type="ECO:0000313" key="2">
    <source>
        <dbReference type="EMBL" id="OLP74027.1"/>
    </source>
</evidence>
<evidence type="ECO:0000313" key="3">
    <source>
        <dbReference type="Proteomes" id="UP000186817"/>
    </source>
</evidence>
<feature type="region of interest" description="Disordered" evidence="1">
    <location>
        <begin position="1"/>
        <end position="83"/>
    </location>
</feature>